<dbReference type="PhylomeDB" id="Q172C3"/>
<feature type="compositionally biased region" description="Basic and acidic residues" evidence="11">
    <location>
        <begin position="86"/>
        <end position="95"/>
    </location>
</feature>
<feature type="domain" description="ZAD" evidence="13">
    <location>
        <begin position="2"/>
        <end position="76"/>
    </location>
</feature>
<name>Q172C3_AEDAE</name>
<feature type="binding site" evidence="10">
    <location>
        <position position="49"/>
    </location>
    <ligand>
        <name>Zn(2+)</name>
        <dbReference type="ChEBI" id="CHEBI:29105"/>
    </ligand>
</feature>
<feature type="binding site" evidence="10">
    <location>
        <position position="52"/>
    </location>
    <ligand>
        <name>Zn(2+)</name>
        <dbReference type="ChEBI" id="CHEBI:29105"/>
    </ligand>
</feature>
<keyword evidence="3" id="KW-0677">Repeat</keyword>
<evidence type="ECO:0000256" key="1">
    <source>
        <dbReference type="ARBA" id="ARBA00004123"/>
    </source>
</evidence>
<dbReference type="Gene3D" id="3.30.160.60">
    <property type="entry name" value="Classic Zinc Finger"/>
    <property type="match status" value="8"/>
</dbReference>
<keyword evidence="6" id="KW-0805">Transcription regulation</keyword>
<dbReference type="PROSITE" id="PS51915">
    <property type="entry name" value="ZAD"/>
    <property type="match status" value="1"/>
</dbReference>
<dbReference type="Proteomes" id="UP000682892">
    <property type="component" value="Unassembled WGS sequence"/>
</dbReference>
<dbReference type="FunFam" id="3.30.160.60:FF:000688">
    <property type="entry name" value="zinc finger protein 197 isoform X1"/>
    <property type="match status" value="1"/>
</dbReference>
<evidence type="ECO:0000256" key="8">
    <source>
        <dbReference type="ARBA" id="ARBA00023242"/>
    </source>
</evidence>
<dbReference type="GO" id="GO:0005634">
    <property type="term" value="C:nucleus"/>
    <property type="evidence" value="ECO:0007669"/>
    <property type="project" value="UniProtKB-SubCell"/>
</dbReference>
<comment type="subcellular location">
    <subcellularLocation>
        <location evidence="1">Nucleus</location>
    </subcellularLocation>
</comment>
<keyword evidence="2 10" id="KW-0479">Metal-binding</keyword>
<feature type="binding site" evidence="10">
    <location>
        <position position="7"/>
    </location>
    <ligand>
        <name>Zn(2+)</name>
        <dbReference type="ChEBI" id="CHEBI:29105"/>
    </ligand>
</feature>
<feature type="binding site" evidence="10">
    <location>
        <position position="4"/>
    </location>
    <ligand>
        <name>Zn(2+)</name>
        <dbReference type="ChEBI" id="CHEBI:29105"/>
    </ligand>
</feature>
<dbReference type="GO" id="GO:0030674">
    <property type="term" value="F:protein-macromolecule adaptor activity"/>
    <property type="evidence" value="ECO:0007669"/>
    <property type="project" value="UniProtKB-ARBA"/>
</dbReference>
<dbReference type="PANTHER" id="PTHR47772">
    <property type="entry name" value="ZINC FINGER PROTEIN 200"/>
    <property type="match status" value="1"/>
</dbReference>
<feature type="domain" description="C2H2-type" evidence="12">
    <location>
        <begin position="496"/>
        <end position="523"/>
    </location>
</feature>
<dbReference type="Pfam" id="PF00096">
    <property type="entry name" value="zf-C2H2"/>
    <property type="match status" value="5"/>
</dbReference>
<feature type="domain" description="C2H2-type" evidence="12">
    <location>
        <begin position="468"/>
        <end position="495"/>
    </location>
</feature>
<evidence type="ECO:0000256" key="9">
    <source>
        <dbReference type="PROSITE-ProRule" id="PRU00042"/>
    </source>
</evidence>
<feature type="region of interest" description="Disordered" evidence="11">
    <location>
        <begin position="175"/>
        <end position="211"/>
    </location>
</feature>
<evidence type="ECO:0000256" key="7">
    <source>
        <dbReference type="ARBA" id="ARBA00023163"/>
    </source>
</evidence>
<gene>
    <name evidence="14" type="ORF">AaeL_AAEL007446</name>
</gene>
<keyword evidence="4 9" id="KW-0863">Zinc-finger</keyword>
<feature type="domain" description="C2H2-type" evidence="12">
    <location>
        <begin position="218"/>
        <end position="247"/>
    </location>
</feature>
<evidence type="ECO:0000259" key="12">
    <source>
        <dbReference type="PROSITE" id="PS50157"/>
    </source>
</evidence>
<dbReference type="SUPFAM" id="SSF57716">
    <property type="entry name" value="Glucocorticoid receptor-like (DNA-binding domain)"/>
    <property type="match status" value="1"/>
</dbReference>
<organism evidence="14 15">
    <name type="scientific">Aedes aegypti</name>
    <name type="common">Yellowfever mosquito</name>
    <name type="synonym">Culex aegypti</name>
    <dbReference type="NCBI Taxonomy" id="7159"/>
    <lineage>
        <taxon>Eukaryota</taxon>
        <taxon>Metazoa</taxon>
        <taxon>Ecdysozoa</taxon>
        <taxon>Arthropoda</taxon>
        <taxon>Hexapoda</taxon>
        <taxon>Insecta</taxon>
        <taxon>Pterygota</taxon>
        <taxon>Neoptera</taxon>
        <taxon>Endopterygota</taxon>
        <taxon>Diptera</taxon>
        <taxon>Nematocera</taxon>
        <taxon>Culicoidea</taxon>
        <taxon>Culicidae</taxon>
        <taxon>Culicinae</taxon>
        <taxon>Aedini</taxon>
        <taxon>Aedes</taxon>
        <taxon>Stegomyia</taxon>
    </lineage>
</organism>
<dbReference type="Pfam" id="PF07776">
    <property type="entry name" value="zf-AD"/>
    <property type="match status" value="1"/>
</dbReference>
<dbReference type="AlphaFoldDB" id="Q172C3"/>
<evidence type="ECO:0000256" key="4">
    <source>
        <dbReference type="ARBA" id="ARBA00022771"/>
    </source>
</evidence>
<accession>Q172C3</accession>
<dbReference type="EMBL" id="CH477441">
    <property type="protein sequence ID" value="EAT40863.1"/>
    <property type="molecule type" value="Genomic_DNA"/>
</dbReference>
<dbReference type="GO" id="GO:0008270">
    <property type="term" value="F:zinc ion binding"/>
    <property type="evidence" value="ECO:0007669"/>
    <property type="project" value="UniProtKB-UniRule"/>
</dbReference>
<dbReference type="InterPro" id="IPR050636">
    <property type="entry name" value="C2H2-ZF_domain-containing"/>
</dbReference>
<dbReference type="SUPFAM" id="SSF57667">
    <property type="entry name" value="beta-beta-alpha zinc fingers"/>
    <property type="match status" value="4"/>
</dbReference>
<feature type="domain" description="C2H2-type" evidence="12">
    <location>
        <begin position="524"/>
        <end position="552"/>
    </location>
</feature>
<dbReference type="SMART" id="SM00868">
    <property type="entry name" value="zf-AD"/>
    <property type="match status" value="2"/>
</dbReference>
<reference evidence="14" key="3">
    <citation type="submission" date="2012-09" db="EMBL/GenBank/DDBJ databases">
        <authorList>
            <consortium name="VectorBase"/>
        </authorList>
    </citation>
    <scope>NUCLEOTIDE SEQUENCE</scope>
    <source>
        <strain evidence="14">Liverpool</strain>
    </source>
</reference>
<dbReference type="InterPro" id="IPR013087">
    <property type="entry name" value="Znf_C2H2_type"/>
</dbReference>
<evidence type="ECO:0000256" key="11">
    <source>
        <dbReference type="SAM" id="MobiDB-lite"/>
    </source>
</evidence>
<dbReference type="PaxDb" id="7159-AAEL007446-PA"/>
<dbReference type="OMA" id="THDDNAY"/>
<dbReference type="PANTHER" id="PTHR47772:SF13">
    <property type="entry name" value="GASTRULA ZINC FINGER PROTEIN XLCGF49.1-LIKE-RELATED"/>
    <property type="match status" value="1"/>
</dbReference>
<dbReference type="VEuPathDB" id="VectorBase:AAEL007446"/>
<dbReference type="Gene3D" id="3.40.1800.20">
    <property type="match status" value="1"/>
</dbReference>
<evidence type="ECO:0000256" key="5">
    <source>
        <dbReference type="ARBA" id="ARBA00022833"/>
    </source>
</evidence>
<evidence type="ECO:0000256" key="10">
    <source>
        <dbReference type="PROSITE-ProRule" id="PRU01263"/>
    </source>
</evidence>
<dbReference type="SMART" id="SM00355">
    <property type="entry name" value="ZnF_C2H2"/>
    <property type="match status" value="11"/>
</dbReference>
<evidence type="ECO:0000256" key="6">
    <source>
        <dbReference type="ARBA" id="ARBA00023015"/>
    </source>
</evidence>
<protein>
    <submittedName>
        <fullName evidence="14">AAEL007446-PA</fullName>
    </submittedName>
</protein>
<evidence type="ECO:0000313" key="14">
    <source>
        <dbReference type="EMBL" id="EAT40863.1"/>
    </source>
</evidence>
<dbReference type="HOGENOM" id="CLU_002678_56_0_1"/>
<evidence type="ECO:0000256" key="3">
    <source>
        <dbReference type="ARBA" id="ARBA00022737"/>
    </source>
</evidence>
<evidence type="ECO:0000256" key="2">
    <source>
        <dbReference type="ARBA" id="ARBA00022723"/>
    </source>
</evidence>
<evidence type="ECO:0000313" key="15">
    <source>
        <dbReference type="Proteomes" id="UP000682892"/>
    </source>
</evidence>
<feature type="domain" description="C2H2-type" evidence="12">
    <location>
        <begin position="384"/>
        <end position="411"/>
    </location>
</feature>
<keyword evidence="8" id="KW-0539">Nucleus</keyword>
<dbReference type="InterPro" id="IPR036236">
    <property type="entry name" value="Znf_C2H2_sf"/>
</dbReference>
<reference evidence="14" key="2">
    <citation type="journal article" date="2007" name="Science">
        <title>Genome sequence of Aedes aegypti, a major arbovirus vector.</title>
        <authorList>
            <person name="Nene V."/>
            <person name="Wortman J.R."/>
            <person name="Lawson D."/>
            <person name="Haas B."/>
            <person name="Kodira C."/>
            <person name="Tu Z.J."/>
            <person name="Loftus B."/>
            <person name="Xi Z."/>
            <person name="Megy K."/>
            <person name="Grabherr M."/>
            <person name="Ren Q."/>
            <person name="Zdobnov E.M."/>
            <person name="Lobo N.F."/>
            <person name="Campbell K.S."/>
            <person name="Brown S.E."/>
            <person name="Bonaldo M.F."/>
            <person name="Zhu J."/>
            <person name="Sinkins S.P."/>
            <person name="Hogenkamp D.G."/>
            <person name="Amedeo P."/>
            <person name="Arensburger P."/>
            <person name="Atkinson P.W."/>
            <person name="Bidwell S."/>
            <person name="Biedler J."/>
            <person name="Birney E."/>
            <person name="Bruggner R.V."/>
            <person name="Costas J."/>
            <person name="Coy M.R."/>
            <person name="Crabtree J."/>
            <person name="Crawford M."/>
            <person name="Debruyn B."/>
            <person name="Decaprio D."/>
            <person name="Eiglmeier K."/>
            <person name="Eisenstadt E."/>
            <person name="El-Dorry H."/>
            <person name="Gelbart W.M."/>
            <person name="Gomes S.L."/>
            <person name="Hammond M."/>
            <person name="Hannick L.I."/>
            <person name="Hogan J.R."/>
            <person name="Holmes M.H."/>
            <person name="Jaffe D."/>
            <person name="Johnston J.S."/>
            <person name="Kennedy R.C."/>
            <person name="Koo H."/>
            <person name="Kravitz S."/>
            <person name="Kriventseva E.V."/>
            <person name="Kulp D."/>
            <person name="Labutti K."/>
            <person name="Lee E."/>
            <person name="Li S."/>
            <person name="Lovin D.D."/>
            <person name="Mao C."/>
            <person name="Mauceli E."/>
            <person name="Menck C.F."/>
            <person name="Miller J.R."/>
            <person name="Montgomery P."/>
            <person name="Mori A."/>
            <person name="Nascimento A.L."/>
            <person name="Naveira H.F."/>
            <person name="Nusbaum C."/>
            <person name="O'leary S."/>
            <person name="Orvis J."/>
            <person name="Pertea M."/>
            <person name="Quesneville H."/>
            <person name="Reidenbach K.R."/>
            <person name="Rogers Y.H."/>
            <person name="Roth C.W."/>
            <person name="Schneider J.R."/>
            <person name="Schatz M."/>
            <person name="Shumway M."/>
            <person name="Stanke M."/>
            <person name="Stinson E.O."/>
            <person name="Tubio J.M."/>
            <person name="Vanzee J.P."/>
            <person name="Verjovski-Almeida S."/>
            <person name="Werner D."/>
            <person name="White O."/>
            <person name="Wyder S."/>
            <person name="Zeng Q."/>
            <person name="Zhao Q."/>
            <person name="Zhao Y."/>
            <person name="Hill C.A."/>
            <person name="Raikhel A.S."/>
            <person name="Soares M.B."/>
            <person name="Knudson D.L."/>
            <person name="Lee N.H."/>
            <person name="Galagan J."/>
            <person name="Salzberg S.L."/>
            <person name="Paulsen I.T."/>
            <person name="Dimopoulos G."/>
            <person name="Collins F.H."/>
            <person name="Birren B."/>
            <person name="Fraser-Liggett C.M."/>
            <person name="Severson D.W."/>
        </authorList>
    </citation>
    <scope>NUCLEOTIDE SEQUENCE [LARGE SCALE GENOMIC DNA]</scope>
    <source>
        <strain evidence="14">Liverpool</strain>
    </source>
</reference>
<feature type="compositionally biased region" description="Basic and acidic residues" evidence="11">
    <location>
        <begin position="190"/>
        <end position="211"/>
    </location>
</feature>
<sequence>MEVCRLCATVLTESTSIFSRRHGDSLADMVRFVSAVQINETDGLTSLVCADCVELTVDAFHFVKRVREVDENLRQSLLEAEAQSLEESRDPDKGEQVITPSQDAKESDLQVELHPVQNDIQFDMDEISVEYLEEEPEDVSKKLISLLIESVNEFGSDKWIKIEQDLNYEGILHEQDLNQAESDEEDDDEKSNSDEERLEHIEPRHIDFEPSGKDQAVRCCSRKCSLVFKTRDELVEHGSVAHSSDKASVNVKHSYECVICFQRFDSHRNLLCHLRRLIRDYRCHFCNVYFDDPQQRTNHMRTKHKITPKASYRPEDQPTKICCGCEANFGTVEELYQHGVDQHLNQPSYPDIDQGIQCNICYKYFKTKTSLRNHQVLVYKPKIYSCHSCGKAFECPSKLANHELIHTTERNFACSVCGGTFKTATDLRGHQRIHQEKSAVCSVCGAKFHKKSHLRSHLKTHDDNAYEFACSLCPKKFKEKSNWKNHLKVHTQEKPYKCEYCPKEFRYTTDRKRHEMTHTGNYPHRCTGCGKAFARGNLLQVHIRVCGMMHEK</sequence>
<feature type="region of interest" description="Disordered" evidence="11">
    <location>
        <begin position="82"/>
        <end position="108"/>
    </location>
</feature>
<dbReference type="PROSITE" id="PS50157">
    <property type="entry name" value="ZINC_FINGER_C2H2_2"/>
    <property type="match status" value="7"/>
</dbReference>
<proteinExistence type="predicted"/>
<feature type="domain" description="C2H2-type" evidence="12">
    <location>
        <begin position="439"/>
        <end position="466"/>
    </location>
</feature>
<dbReference type="FunFam" id="3.30.160.60:FF:000446">
    <property type="entry name" value="Zinc finger protein"/>
    <property type="match status" value="1"/>
</dbReference>
<evidence type="ECO:0000259" key="13">
    <source>
        <dbReference type="PROSITE" id="PS51915"/>
    </source>
</evidence>
<dbReference type="eggNOG" id="KOG1721">
    <property type="taxonomic scope" value="Eukaryota"/>
</dbReference>
<keyword evidence="5 10" id="KW-0862">Zinc</keyword>
<keyword evidence="7" id="KW-0804">Transcription</keyword>
<feature type="domain" description="C2H2-type" evidence="12">
    <location>
        <begin position="412"/>
        <end position="439"/>
    </location>
</feature>
<reference evidence="14" key="1">
    <citation type="submission" date="2005-10" db="EMBL/GenBank/DDBJ databases">
        <authorList>
            <person name="Loftus B.J."/>
            <person name="Nene V.M."/>
            <person name="Hannick L.I."/>
            <person name="Bidwell S."/>
            <person name="Haas B."/>
            <person name="Amedeo P."/>
            <person name="Orvis J."/>
            <person name="Wortman J.R."/>
            <person name="White O.R."/>
            <person name="Salzberg S."/>
            <person name="Shumway M."/>
            <person name="Koo H."/>
            <person name="Zhao Y."/>
            <person name="Holmes M."/>
            <person name="Miller J."/>
            <person name="Schatz M."/>
            <person name="Pop M."/>
            <person name="Pai G."/>
            <person name="Utterback T."/>
            <person name="Rogers Y.-H."/>
            <person name="Kravitz S."/>
            <person name="Fraser C.M."/>
        </authorList>
    </citation>
    <scope>NUCLEOTIDE SEQUENCE</scope>
    <source>
        <strain evidence="14">Liverpool</strain>
    </source>
</reference>
<dbReference type="PROSITE" id="PS00028">
    <property type="entry name" value="ZINC_FINGER_C2H2_1"/>
    <property type="match status" value="7"/>
</dbReference>
<dbReference type="InterPro" id="IPR012934">
    <property type="entry name" value="Znf_AD"/>
</dbReference>